<keyword evidence="3" id="KW-1133">Transmembrane helix</keyword>
<dbReference type="InterPro" id="IPR016024">
    <property type="entry name" value="ARM-type_fold"/>
</dbReference>
<name>A0A8H4BSD3_MUCCL</name>
<reference evidence="5 6" key="1">
    <citation type="submission" date="2019-09" db="EMBL/GenBank/DDBJ databases">
        <authorList>
            <consortium name="DOE Joint Genome Institute"/>
            <person name="Mondo S.J."/>
            <person name="Navarro-Mendoza M.I."/>
            <person name="Perez-Arques C."/>
            <person name="Panchal S."/>
            <person name="Nicolas F.E."/>
            <person name="Ganguly P."/>
            <person name="Pangilinan J."/>
            <person name="Grigoriev I."/>
            <person name="Heitman J."/>
            <person name="Sanya K."/>
            <person name="Garre V."/>
        </authorList>
    </citation>
    <scope>NUCLEOTIDE SEQUENCE [LARGE SCALE GENOMIC DNA]</scope>
    <source>
        <strain evidence="5 6">MU402</strain>
    </source>
</reference>
<evidence type="ECO:0000313" key="6">
    <source>
        <dbReference type="Proteomes" id="UP000469890"/>
    </source>
</evidence>
<evidence type="ECO:0000259" key="4">
    <source>
        <dbReference type="Pfam" id="PF12460"/>
    </source>
</evidence>
<dbReference type="Proteomes" id="UP000469890">
    <property type="component" value="Unassembled WGS sequence"/>
</dbReference>
<dbReference type="EMBL" id="JAAECE010000001">
    <property type="protein sequence ID" value="KAF1807150.1"/>
    <property type="molecule type" value="Genomic_DNA"/>
</dbReference>
<evidence type="ECO:0000256" key="2">
    <source>
        <dbReference type="RuleBase" id="RU367072"/>
    </source>
</evidence>
<evidence type="ECO:0000256" key="3">
    <source>
        <dbReference type="SAM" id="Phobius"/>
    </source>
</evidence>
<dbReference type="Pfam" id="PF12460">
    <property type="entry name" value="MMS19_C"/>
    <property type="match status" value="1"/>
</dbReference>
<dbReference type="InterPro" id="IPR011989">
    <property type="entry name" value="ARM-like"/>
</dbReference>
<protein>
    <recommendedName>
        <fullName evidence="2">MMS19 nucleotide excision repair protein</fullName>
    </recommendedName>
</protein>
<comment type="subcellular location">
    <subcellularLocation>
        <location evidence="2">Nucleus</location>
    </subcellularLocation>
</comment>
<evidence type="ECO:0000256" key="1">
    <source>
        <dbReference type="ARBA" id="ARBA00009340"/>
    </source>
</evidence>
<dbReference type="PANTHER" id="PTHR12891:SF0">
    <property type="entry name" value="MMS19 NUCLEOTIDE EXCISION REPAIR PROTEIN HOMOLOG"/>
    <property type="match status" value="1"/>
</dbReference>
<dbReference type="GO" id="GO:0005634">
    <property type="term" value="C:nucleus"/>
    <property type="evidence" value="ECO:0007669"/>
    <property type="project" value="UniProtKB-SubCell"/>
</dbReference>
<comment type="function">
    <text evidence="2">Key component of the cytosolic iron-sulfur protein assembly (CIA) complex, a multiprotein complex that mediates the incorporation of iron-sulfur cluster into apoproteins specifically involved in DNA metabolism and genomic integrity. In the CIA complex, MMS19 acts as an adapter between early-acting CIA components and a subset of cellular target iron-sulfur proteins.</text>
</comment>
<dbReference type="Gene3D" id="1.25.10.10">
    <property type="entry name" value="Leucine-rich Repeat Variant"/>
    <property type="match status" value="1"/>
</dbReference>
<dbReference type="AlphaFoldDB" id="A0A8H4BSD3"/>
<dbReference type="GO" id="GO:0016226">
    <property type="term" value="P:iron-sulfur cluster assembly"/>
    <property type="evidence" value="ECO:0007669"/>
    <property type="project" value="UniProtKB-UniRule"/>
</dbReference>
<dbReference type="GO" id="GO:0051604">
    <property type="term" value="P:protein maturation"/>
    <property type="evidence" value="ECO:0007669"/>
    <property type="project" value="UniProtKB-UniRule"/>
</dbReference>
<comment type="similarity">
    <text evidence="1 2">Belongs to the MET18/MMS19 family.</text>
</comment>
<keyword evidence="3" id="KW-0472">Membrane</keyword>
<keyword evidence="3" id="KW-0812">Transmembrane</keyword>
<feature type="transmembrane region" description="Helical" evidence="3">
    <location>
        <begin position="26"/>
        <end position="45"/>
    </location>
</feature>
<sequence length="110" mass="12354">MSFPDTVLKLSTLDLFQFSLQEATDIMATHIITLLPAFISLIGPAEKSMKVRISALKCIDLISTKISRDNVLPYVKDTLKAIAIALDDKKRLVRKQAVECRESWYLIGSK</sequence>
<keyword evidence="2" id="KW-0234">DNA repair</keyword>
<dbReference type="InterPro" id="IPR024687">
    <property type="entry name" value="MMS19_C"/>
</dbReference>
<feature type="domain" description="MMS19 C-terminal" evidence="4">
    <location>
        <begin position="2"/>
        <end position="62"/>
    </location>
</feature>
<accession>A0A8H4BSD3</accession>
<dbReference type="GO" id="GO:0097361">
    <property type="term" value="C:cytosolic [4Fe-4S] assembly targeting complex"/>
    <property type="evidence" value="ECO:0007669"/>
    <property type="project" value="UniProtKB-UniRule"/>
</dbReference>
<proteinExistence type="inferred from homology"/>
<dbReference type="InterPro" id="IPR039920">
    <property type="entry name" value="MMS19"/>
</dbReference>
<keyword evidence="2" id="KW-0227">DNA damage</keyword>
<gene>
    <name evidence="5" type="ORF">FB192DRAFT_1354218</name>
</gene>
<keyword evidence="2" id="KW-0539">Nucleus</keyword>
<organism evidence="5 6">
    <name type="scientific">Mucor circinelloides f. lusitanicus</name>
    <name type="common">Mucor racemosus var. lusitanicus</name>
    <dbReference type="NCBI Taxonomy" id="29924"/>
    <lineage>
        <taxon>Eukaryota</taxon>
        <taxon>Fungi</taxon>
        <taxon>Fungi incertae sedis</taxon>
        <taxon>Mucoromycota</taxon>
        <taxon>Mucoromycotina</taxon>
        <taxon>Mucoromycetes</taxon>
        <taxon>Mucorales</taxon>
        <taxon>Mucorineae</taxon>
        <taxon>Mucoraceae</taxon>
        <taxon>Mucor</taxon>
    </lineage>
</organism>
<comment type="caution">
    <text evidence="5">The sequence shown here is derived from an EMBL/GenBank/DDBJ whole genome shotgun (WGS) entry which is preliminary data.</text>
</comment>
<evidence type="ECO:0000313" key="5">
    <source>
        <dbReference type="EMBL" id="KAF1807150.1"/>
    </source>
</evidence>
<dbReference type="PANTHER" id="PTHR12891">
    <property type="entry name" value="DNA REPAIR/TRANSCRIPTION PROTEIN MET18/MMS19"/>
    <property type="match status" value="1"/>
</dbReference>
<dbReference type="GO" id="GO:0006281">
    <property type="term" value="P:DNA repair"/>
    <property type="evidence" value="ECO:0007669"/>
    <property type="project" value="UniProtKB-UniRule"/>
</dbReference>
<dbReference type="SUPFAM" id="SSF48371">
    <property type="entry name" value="ARM repeat"/>
    <property type="match status" value="1"/>
</dbReference>